<accession>A0A7D7F3X6</accession>
<dbReference type="EMBL" id="MT354570">
    <property type="protein sequence ID" value="QMP84079.1"/>
    <property type="molecule type" value="Genomic_DNA"/>
</dbReference>
<organism evidence="1 2">
    <name type="scientific">Pseudomonas phage phiB1_1</name>
    <dbReference type="NCBI Taxonomy" id="2755402"/>
    <lineage>
        <taxon>Viruses</taxon>
        <taxon>Duplodnaviria</taxon>
        <taxon>Heunggongvirae</taxon>
        <taxon>Uroviricota</taxon>
        <taxon>Caudoviricetes</taxon>
        <taxon>Autographivirales</taxon>
        <taxon>Autoscriptoviridae</taxon>
        <taxon>Krylovirinae</taxon>
        <taxon>Torinorumvirus</taxon>
        <taxon>Torinorumvirus B11</taxon>
    </lineage>
</organism>
<sequence length="72" mass="8189">MHRRLNLLRSFGYPSDPDHGQLPPMALPCGARVVKLREILPSSCVHCTGVGQCCQHFFHLCAILSIFLHWYL</sequence>
<proteinExistence type="predicted"/>
<keyword evidence="2" id="KW-1185">Reference proteome</keyword>
<reference evidence="1 2" key="1">
    <citation type="submission" date="2020-04" db="EMBL/GenBank/DDBJ databases">
        <authorList>
            <person name="Martino G."/>
            <person name="Holtappels D."/>
            <person name="Wagemans J."/>
            <person name="Lavigne R."/>
            <person name="Turina M."/>
            <person name="Ciuffo M."/>
        </authorList>
    </citation>
    <scope>NUCLEOTIDE SEQUENCE [LARGE SCALE GENOMIC DNA]</scope>
</reference>
<name>A0A7D7F3X6_9CAUD</name>
<gene>
    <name evidence="1" type="ORF">phiB1_1_52</name>
</gene>
<protein>
    <submittedName>
        <fullName evidence="1">Uncharacterized protein</fullName>
    </submittedName>
</protein>
<evidence type="ECO:0000313" key="2">
    <source>
        <dbReference type="Proteomes" id="UP000515318"/>
    </source>
</evidence>
<evidence type="ECO:0000313" key="1">
    <source>
        <dbReference type="EMBL" id="QMP84079.1"/>
    </source>
</evidence>
<dbReference type="Proteomes" id="UP000515318">
    <property type="component" value="Segment"/>
</dbReference>